<protein>
    <recommendedName>
        <fullName evidence="3">ISXO2-like transposase domain-containing protein</fullName>
    </recommendedName>
</protein>
<organism evidence="1 2">
    <name type="scientific">Spraguea lophii (strain 42_110)</name>
    <name type="common">Microsporidian parasite</name>
    <dbReference type="NCBI Taxonomy" id="1358809"/>
    <lineage>
        <taxon>Eukaryota</taxon>
        <taxon>Fungi</taxon>
        <taxon>Fungi incertae sedis</taxon>
        <taxon>Microsporidia</taxon>
        <taxon>Spragueidae</taxon>
        <taxon>Spraguea</taxon>
    </lineage>
</organism>
<sequence>MKINNNKIGGYNKWVEVDESAVARRKYNVGRLVRTIWVVGGIERGSNNMFFRVTKSRNSDFLRNTIKNTSNPNQSLSLIVGEDTKILNHSTYSILKLIIRKIL</sequence>
<evidence type="ECO:0000313" key="1">
    <source>
        <dbReference type="EMBL" id="EPR77844.1"/>
    </source>
</evidence>
<dbReference type="AlphaFoldDB" id="S7XFM2"/>
<dbReference type="Proteomes" id="UP000014978">
    <property type="component" value="Unassembled WGS sequence"/>
</dbReference>
<evidence type="ECO:0000313" key="2">
    <source>
        <dbReference type="Proteomes" id="UP000014978"/>
    </source>
</evidence>
<keyword evidence="2" id="KW-1185">Reference proteome</keyword>
<proteinExistence type="predicted"/>
<dbReference type="VEuPathDB" id="MicrosporidiaDB:SLOPH_225"/>
<dbReference type="EMBL" id="ATCN01001216">
    <property type="protein sequence ID" value="EPR77844.1"/>
    <property type="molecule type" value="Genomic_DNA"/>
</dbReference>
<name>S7XFM2_SPRLO</name>
<dbReference type="OrthoDB" id="8597234at2759"/>
<evidence type="ECO:0008006" key="3">
    <source>
        <dbReference type="Google" id="ProtNLM"/>
    </source>
</evidence>
<comment type="caution">
    <text evidence="1">The sequence shown here is derived from an EMBL/GenBank/DDBJ whole genome shotgun (WGS) entry which is preliminary data.</text>
</comment>
<accession>S7XFM2</accession>
<dbReference type="InParanoid" id="S7XFM2"/>
<dbReference type="HOGENOM" id="CLU_2265456_0_0_1"/>
<reference evidence="2" key="1">
    <citation type="journal article" date="2013" name="PLoS Genet.">
        <title>The genome of Spraguea lophii and the basis of host-microsporidian interactions.</title>
        <authorList>
            <person name="Campbell S.E."/>
            <person name="Williams T.A."/>
            <person name="Yousuf A."/>
            <person name="Soanes D.M."/>
            <person name="Paszkiewicz K.H."/>
            <person name="Williams B.A.P."/>
        </authorList>
    </citation>
    <scope>NUCLEOTIDE SEQUENCE [LARGE SCALE GENOMIC DNA]</scope>
    <source>
        <strain evidence="2">42_110</strain>
    </source>
</reference>
<gene>
    <name evidence="1" type="ORF">SLOPH_225</name>
</gene>